<name>A0A5B7FTI0_PORTR</name>
<dbReference type="Proteomes" id="UP000324222">
    <property type="component" value="Unassembled WGS sequence"/>
</dbReference>
<accession>A0A5B7FTI0</accession>
<sequence>MVEMVESLIFQGACDVKSLSPVQTLKPLVWAPSHGWPRSSQRNTKGLASLASPRLACRQNTKHSSLSQPPARPSEALPRQ</sequence>
<protein>
    <submittedName>
        <fullName evidence="2">Uncharacterized protein</fullName>
    </submittedName>
</protein>
<proteinExistence type="predicted"/>
<evidence type="ECO:0000313" key="2">
    <source>
        <dbReference type="EMBL" id="MPC48836.1"/>
    </source>
</evidence>
<feature type="region of interest" description="Disordered" evidence="1">
    <location>
        <begin position="31"/>
        <end position="80"/>
    </location>
</feature>
<organism evidence="2 3">
    <name type="scientific">Portunus trituberculatus</name>
    <name type="common">Swimming crab</name>
    <name type="synonym">Neptunus trituberculatus</name>
    <dbReference type="NCBI Taxonomy" id="210409"/>
    <lineage>
        <taxon>Eukaryota</taxon>
        <taxon>Metazoa</taxon>
        <taxon>Ecdysozoa</taxon>
        <taxon>Arthropoda</taxon>
        <taxon>Crustacea</taxon>
        <taxon>Multicrustacea</taxon>
        <taxon>Malacostraca</taxon>
        <taxon>Eumalacostraca</taxon>
        <taxon>Eucarida</taxon>
        <taxon>Decapoda</taxon>
        <taxon>Pleocyemata</taxon>
        <taxon>Brachyura</taxon>
        <taxon>Eubrachyura</taxon>
        <taxon>Portunoidea</taxon>
        <taxon>Portunidae</taxon>
        <taxon>Portuninae</taxon>
        <taxon>Portunus</taxon>
    </lineage>
</organism>
<gene>
    <name evidence="2" type="ORF">E2C01_042621</name>
</gene>
<feature type="compositionally biased region" description="Polar residues" evidence="1">
    <location>
        <begin position="58"/>
        <end position="68"/>
    </location>
</feature>
<comment type="caution">
    <text evidence="2">The sequence shown here is derived from an EMBL/GenBank/DDBJ whole genome shotgun (WGS) entry which is preliminary data.</text>
</comment>
<keyword evidence="3" id="KW-1185">Reference proteome</keyword>
<reference evidence="2 3" key="1">
    <citation type="submission" date="2019-05" db="EMBL/GenBank/DDBJ databases">
        <title>Another draft genome of Portunus trituberculatus and its Hox gene families provides insights of decapod evolution.</title>
        <authorList>
            <person name="Jeong J.-H."/>
            <person name="Song I."/>
            <person name="Kim S."/>
            <person name="Choi T."/>
            <person name="Kim D."/>
            <person name="Ryu S."/>
            <person name="Kim W."/>
        </authorList>
    </citation>
    <scope>NUCLEOTIDE SEQUENCE [LARGE SCALE GENOMIC DNA]</scope>
    <source>
        <tissue evidence="2">Muscle</tissue>
    </source>
</reference>
<evidence type="ECO:0000313" key="3">
    <source>
        <dbReference type="Proteomes" id="UP000324222"/>
    </source>
</evidence>
<dbReference type="EMBL" id="VSRR010008503">
    <property type="protein sequence ID" value="MPC48836.1"/>
    <property type="molecule type" value="Genomic_DNA"/>
</dbReference>
<dbReference type="AlphaFoldDB" id="A0A5B7FTI0"/>
<evidence type="ECO:0000256" key="1">
    <source>
        <dbReference type="SAM" id="MobiDB-lite"/>
    </source>
</evidence>